<dbReference type="RefSeq" id="WP_081741211.1">
    <property type="nucleotide sequence ID" value="NZ_JACIER010000011.1"/>
</dbReference>
<organism evidence="5 6">
    <name type="scientific">Bacteroides reticulotermitis</name>
    <dbReference type="NCBI Taxonomy" id="1133319"/>
    <lineage>
        <taxon>Bacteria</taxon>
        <taxon>Pseudomonadati</taxon>
        <taxon>Bacteroidota</taxon>
        <taxon>Bacteroidia</taxon>
        <taxon>Bacteroidales</taxon>
        <taxon>Bacteroidaceae</taxon>
        <taxon>Bacteroides</taxon>
    </lineage>
</organism>
<keyword evidence="1" id="KW-0479">Metal-binding</keyword>
<dbReference type="Gene3D" id="3.90.580.10">
    <property type="entry name" value="Zinc finger, CHC2-type domain"/>
    <property type="match status" value="1"/>
</dbReference>
<evidence type="ECO:0000256" key="3">
    <source>
        <dbReference type="ARBA" id="ARBA00022833"/>
    </source>
</evidence>
<dbReference type="SMART" id="SM00400">
    <property type="entry name" value="ZnF_CHCC"/>
    <property type="match status" value="1"/>
</dbReference>
<dbReference type="PANTHER" id="PTHR30313:SF2">
    <property type="entry name" value="DNA PRIMASE"/>
    <property type="match status" value="1"/>
</dbReference>
<proteinExistence type="predicted"/>
<dbReference type="GO" id="GO:0008270">
    <property type="term" value="F:zinc ion binding"/>
    <property type="evidence" value="ECO:0007669"/>
    <property type="project" value="UniProtKB-KW"/>
</dbReference>
<keyword evidence="2" id="KW-0863">Zinc-finger</keyword>
<dbReference type="GO" id="GO:0003677">
    <property type="term" value="F:DNA binding"/>
    <property type="evidence" value="ECO:0007669"/>
    <property type="project" value="InterPro"/>
</dbReference>
<dbReference type="SUPFAM" id="SSF57783">
    <property type="entry name" value="Zinc beta-ribbon"/>
    <property type="match status" value="1"/>
</dbReference>
<dbReference type="EMBL" id="JACIER010000011">
    <property type="protein sequence ID" value="MBB4044918.1"/>
    <property type="molecule type" value="Genomic_DNA"/>
</dbReference>
<dbReference type="GO" id="GO:0003899">
    <property type="term" value="F:DNA-directed RNA polymerase activity"/>
    <property type="evidence" value="ECO:0007669"/>
    <property type="project" value="InterPro"/>
</dbReference>
<dbReference type="PANTHER" id="PTHR30313">
    <property type="entry name" value="DNA PRIMASE"/>
    <property type="match status" value="1"/>
</dbReference>
<comment type="caution">
    <text evidence="5">The sequence shown here is derived from an EMBL/GenBank/DDBJ whole genome shotgun (WGS) entry which is preliminary data.</text>
</comment>
<dbReference type="AlphaFoldDB" id="A0A840D3B9"/>
<evidence type="ECO:0000256" key="1">
    <source>
        <dbReference type="ARBA" id="ARBA00022723"/>
    </source>
</evidence>
<keyword evidence="6" id="KW-1185">Reference proteome</keyword>
<sequence>MDIQDIKQDLRLSRLLESYGLHPDNNNRLCCPFHRDRTPSLQVYPETDTCYCFSSNCQTHGKSIDVIDFIMYKENISKHEIQRW</sequence>
<accession>A0A840D3B9</accession>
<dbReference type="InterPro" id="IPR050219">
    <property type="entry name" value="DnaG_primase"/>
</dbReference>
<name>A0A840D3B9_9BACE</name>
<evidence type="ECO:0000259" key="4">
    <source>
        <dbReference type="SMART" id="SM00400"/>
    </source>
</evidence>
<dbReference type="GO" id="GO:0006269">
    <property type="term" value="P:DNA replication, synthesis of primer"/>
    <property type="evidence" value="ECO:0007669"/>
    <property type="project" value="TreeGrafter"/>
</dbReference>
<feature type="domain" description="Zinc finger CHC2-type" evidence="4">
    <location>
        <begin position="27"/>
        <end position="80"/>
    </location>
</feature>
<protein>
    <submittedName>
        <fullName evidence="5">DNA primase</fullName>
    </submittedName>
</protein>
<evidence type="ECO:0000313" key="6">
    <source>
        <dbReference type="Proteomes" id="UP000560658"/>
    </source>
</evidence>
<dbReference type="GO" id="GO:0005737">
    <property type="term" value="C:cytoplasm"/>
    <property type="evidence" value="ECO:0007669"/>
    <property type="project" value="TreeGrafter"/>
</dbReference>
<keyword evidence="3" id="KW-0862">Zinc</keyword>
<evidence type="ECO:0000256" key="2">
    <source>
        <dbReference type="ARBA" id="ARBA00022771"/>
    </source>
</evidence>
<reference evidence="5" key="1">
    <citation type="submission" date="2020-08" db="EMBL/GenBank/DDBJ databases">
        <title>Genomic Encyclopedia of Type Strains, Phase IV (KMG-IV): sequencing the most valuable type-strain genomes for metagenomic binning, comparative biology and taxonomic classification.</title>
        <authorList>
            <person name="Goeker M."/>
        </authorList>
    </citation>
    <scope>NUCLEOTIDE SEQUENCE [LARGE SCALE GENOMIC DNA]</scope>
    <source>
        <strain evidence="5">DSM 105720</strain>
    </source>
</reference>
<dbReference type="InterPro" id="IPR036977">
    <property type="entry name" value="DNA_primase_Znf_CHC2"/>
</dbReference>
<gene>
    <name evidence="5" type="ORF">GGR06_002720</name>
</gene>
<dbReference type="Proteomes" id="UP000560658">
    <property type="component" value="Unassembled WGS sequence"/>
</dbReference>
<dbReference type="Pfam" id="PF01807">
    <property type="entry name" value="Zn_ribbon_DnaG"/>
    <property type="match status" value="1"/>
</dbReference>
<evidence type="ECO:0000313" key="5">
    <source>
        <dbReference type="EMBL" id="MBB4044918.1"/>
    </source>
</evidence>
<dbReference type="InterPro" id="IPR002694">
    <property type="entry name" value="Znf_CHC2"/>
</dbReference>